<keyword evidence="1" id="KW-0812">Transmembrane</keyword>
<reference evidence="3" key="1">
    <citation type="journal article" date="2015" name="PLoS Genet.">
        <title>Genome Sequence and Transcriptome Analyses of Chrysochromulina tobin: Metabolic Tools for Enhanced Algal Fitness in the Prominent Order Prymnesiales (Haptophyceae).</title>
        <authorList>
            <person name="Hovde B.T."/>
            <person name="Deodato C.R."/>
            <person name="Hunsperger H.M."/>
            <person name="Ryken S.A."/>
            <person name="Yost W."/>
            <person name="Jha R.K."/>
            <person name="Patterson J."/>
            <person name="Monnat R.J. Jr."/>
            <person name="Barlow S.B."/>
            <person name="Starkenburg S.R."/>
            <person name="Cattolico R.A."/>
        </authorList>
    </citation>
    <scope>NUCLEOTIDE SEQUENCE</scope>
    <source>
        <strain evidence="3">CCMP291</strain>
    </source>
</reference>
<dbReference type="Proteomes" id="UP000037460">
    <property type="component" value="Unassembled WGS sequence"/>
</dbReference>
<evidence type="ECO:0000313" key="3">
    <source>
        <dbReference type="Proteomes" id="UP000037460"/>
    </source>
</evidence>
<evidence type="ECO:0000256" key="1">
    <source>
        <dbReference type="SAM" id="Phobius"/>
    </source>
</evidence>
<proteinExistence type="predicted"/>
<dbReference type="EMBL" id="JWZX01001796">
    <property type="protein sequence ID" value="KOO32354.1"/>
    <property type="molecule type" value="Genomic_DNA"/>
</dbReference>
<dbReference type="AlphaFoldDB" id="A0A0M0K0L8"/>
<keyword evidence="1" id="KW-0472">Membrane</keyword>
<gene>
    <name evidence="2" type="ORF">Ctob_012635</name>
</gene>
<protein>
    <submittedName>
        <fullName evidence="2">Uncharacterized protein</fullName>
    </submittedName>
</protein>
<comment type="caution">
    <text evidence="2">The sequence shown here is derived from an EMBL/GenBank/DDBJ whole genome shotgun (WGS) entry which is preliminary data.</text>
</comment>
<organism evidence="2 3">
    <name type="scientific">Chrysochromulina tobinii</name>
    <dbReference type="NCBI Taxonomy" id="1460289"/>
    <lineage>
        <taxon>Eukaryota</taxon>
        <taxon>Haptista</taxon>
        <taxon>Haptophyta</taxon>
        <taxon>Prymnesiophyceae</taxon>
        <taxon>Prymnesiales</taxon>
        <taxon>Chrysochromulinaceae</taxon>
        <taxon>Chrysochromulina</taxon>
    </lineage>
</organism>
<name>A0A0M0K0L8_9EUKA</name>
<feature type="transmembrane region" description="Helical" evidence="1">
    <location>
        <begin position="126"/>
        <end position="148"/>
    </location>
</feature>
<feature type="transmembrane region" description="Helical" evidence="1">
    <location>
        <begin position="348"/>
        <end position="367"/>
    </location>
</feature>
<feature type="transmembrane region" description="Helical" evidence="1">
    <location>
        <begin position="176"/>
        <end position="197"/>
    </location>
</feature>
<sequence>MRRRGPAFAFPRTTAHEHTRVAAVPKMSAWVDFGATLNDQTDGLISLASTFLVISVAIGTGAVVDTAIKTPGFSRLVKRAASPFRLPKVVSKDAGRGAGRLDRSWKAELRQRRGERRISQIRSEQALSSILRIGIPSALSALAGFLYFDSLSYTLTQTLDPATLRVLASDNSTGQFIQNFLVVIDLLFAILAGNAYAELYQQQESIYFALYNEVSLAKSLLEQLTLVGRARPWYPSALDSMQEYLEEEYFEQDLRRLDISPVERLSAKPVDDPLERILGLTSIGVPSVVYETARGQRLGALQRKFPVLGLSLLYVLAALELFAFPLLGAGTAGTTRIADLPTVSILELQSVLFSALCGCLLLVLRIIQELWQLSGGVFNVDDVLQTMVLGLEEDLEERRLDLDERRLEAGV</sequence>
<accession>A0A0M0K0L8</accession>
<keyword evidence="3" id="KW-1185">Reference proteome</keyword>
<keyword evidence="1" id="KW-1133">Transmembrane helix</keyword>
<feature type="transmembrane region" description="Helical" evidence="1">
    <location>
        <begin position="307"/>
        <end position="328"/>
    </location>
</feature>
<dbReference type="OrthoDB" id="202871at2759"/>
<evidence type="ECO:0000313" key="2">
    <source>
        <dbReference type="EMBL" id="KOO32354.1"/>
    </source>
</evidence>